<protein>
    <submittedName>
        <fullName evidence="2">Uncharacterized protein</fullName>
    </submittedName>
</protein>
<evidence type="ECO:0000256" key="1">
    <source>
        <dbReference type="SAM" id="MobiDB-lite"/>
    </source>
</evidence>
<evidence type="ECO:0000313" key="2">
    <source>
        <dbReference type="EMBL" id="QBK89542.1"/>
    </source>
</evidence>
<name>A0A481Z1G2_9VIRU</name>
<organism evidence="2">
    <name type="scientific">Pithovirus LCPAC001</name>
    <dbReference type="NCBI Taxonomy" id="2506585"/>
    <lineage>
        <taxon>Viruses</taxon>
        <taxon>Pithoviruses</taxon>
    </lineage>
</organism>
<reference evidence="2" key="1">
    <citation type="journal article" date="2019" name="MBio">
        <title>Virus Genomes from Deep Sea Sediments Expand the Ocean Megavirome and Support Independent Origins of Viral Gigantism.</title>
        <authorList>
            <person name="Backstrom D."/>
            <person name="Yutin N."/>
            <person name="Jorgensen S.L."/>
            <person name="Dharamshi J."/>
            <person name="Homa F."/>
            <person name="Zaremba-Niedwiedzka K."/>
            <person name="Spang A."/>
            <person name="Wolf Y.I."/>
            <person name="Koonin E.V."/>
            <person name="Ettema T.J."/>
        </authorList>
    </citation>
    <scope>NUCLEOTIDE SEQUENCE</scope>
</reference>
<proteinExistence type="predicted"/>
<accession>A0A481Z1G2</accession>
<feature type="region of interest" description="Disordered" evidence="1">
    <location>
        <begin position="279"/>
        <end position="311"/>
    </location>
</feature>
<sequence length="311" mass="36190">MSAMSTMSTVTCPKYCDWNPDHRMVVRMETPLCTEEQARTAITNFVSRANVYNLKTFMNYGTARDSSYAGFLLVWFGGDLEDAYKIYNLILGRNADGTVRCKFIPNEEYRRIEDKIEELLTHVKCGRDCCCWSDVSDLEDSLIDHMDVVYMKPIIKAPTFRLNTEQSRELNANFGVFNITPVLTHNKIPSFDRNDKALFAQRVPVSLSLNFLKRKLDDMCHQNYSVVDSSIRTGRCLTVYFDSTGDCNLFRTMFRVFLADRKKVGFLIFNYCFKTKPKTKFSPQKKSTQRRVPPRQNYSSSTNRRHYSRRV</sequence>
<dbReference type="EMBL" id="MK500427">
    <property type="protein sequence ID" value="QBK89542.1"/>
    <property type="molecule type" value="Genomic_DNA"/>
</dbReference>
<gene>
    <name evidence="2" type="ORF">LCPAC001_00520</name>
</gene>